<keyword evidence="5" id="KW-0808">Transferase</keyword>
<evidence type="ECO:0000256" key="9">
    <source>
        <dbReference type="ARBA" id="ARBA00023002"/>
    </source>
</evidence>
<comment type="cofactor">
    <cofactor evidence="2">
        <name>L-ascorbate</name>
        <dbReference type="ChEBI" id="CHEBI:38290"/>
    </cofactor>
</comment>
<dbReference type="SMART" id="SM00702">
    <property type="entry name" value="P4Hc"/>
    <property type="match status" value="1"/>
</dbReference>
<keyword evidence="4" id="KW-0028">Amino-acid biosynthesis</keyword>
<evidence type="ECO:0000256" key="11">
    <source>
        <dbReference type="ARBA" id="ARBA00023192"/>
    </source>
</evidence>
<dbReference type="GO" id="GO:0051213">
    <property type="term" value="F:dioxygenase activity"/>
    <property type="evidence" value="ECO:0007669"/>
    <property type="project" value="UniProtKB-KW"/>
</dbReference>
<dbReference type="SMART" id="SM00563">
    <property type="entry name" value="PlsC"/>
    <property type="match status" value="1"/>
</dbReference>
<dbReference type="PANTHER" id="PTHR10314">
    <property type="entry name" value="CYSTATHIONINE BETA-SYNTHASE"/>
    <property type="match status" value="1"/>
</dbReference>
<dbReference type="InterPro" id="IPR045252">
    <property type="entry name" value="LPCAT1-like"/>
</dbReference>
<dbReference type="Pfam" id="PF01553">
    <property type="entry name" value="Acyltransferase"/>
    <property type="match status" value="1"/>
</dbReference>
<keyword evidence="7" id="KW-0663">Pyridoxal phosphate</keyword>
<dbReference type="CDD" id="cd01561">
    <property type="entry name" value="CBS_like"/>
    <property type="match status" value="1"/>
</dbReference>
<keyword evidence="14" id="KW-1185">Reference proteome</keyword>
<protein>
    <submittedName>
        <fullName evidence="13">CysK protein</fullName>
    </submittedName>
</protein>
<dbReference type="GO" id="GO:0005506">
    <property type="term" value="F:iron ion binding"/>
    <property type="evidence" value="ECO:0007669"/>
    <property type="project" value="InterPro"/>
</dbReference>
<dbReference type="Proteomes" id="UP000649617">
    <property type="component" value="Unassembled WGS sequence"/>
</dbReference>
<dbReference type="PROSITE" id="PS51471">
    <property type="entry name" value="FE2OG_OXY"/>
    <property type="match status" value="1"/>
</dbReference>
<evidence type="ECO:0000256" key="6">
    <source>
        <dbReference type="ARBA" id="ARBA00022723"/>
    </source>
</evidence>
<keyword evidence="6" id="KW-0479">Metal-binding</keyword>
<reference evidence="13" key="1">
    <citation type="submission" date="2021-02" db="EMBL/GenBank/DDBJ databases">
        <authorList>
            <person name="Dougan E. K."/>
            <person name="Rhodes N."/>
            <person name="Thang M."/>
            <person name="Chan C."/>
        </authorList>
    </citation>
    <scope>NUCLEOTIDE SEQUENCE</scope>
</reference>
<dbReference type="InterPro" id="IPR044862">
    <property type="entry name" value="Pro_4_hyd_alph_FE2OG_OXY"/>
</dbReference>
<comment type="similarity">
    <text evidence="3">Belongs to the cysteine synthase/cystathionine beta-synthase family.</text>
</comment>
<evidence type="ECO:0000256" key="1">
    <source>
        <dbReference type="ARBA" id="ARBA00001933"/>
    </source>
</evidence>
<dbReference type="GO" id="GO:0031418">
    <property type="term" value="F:L-ascorbic acid binding"/>
    <property type="evidence" value="ECO:0007669"/>
    <property type="project" value="InterPro"/>
</dbReference>
<organism evidence="13 14">
    <name type="scientific">Symbiodinium pilosum</name>
    <name type="common">Dinoflagellate</name>
    <dbReference type="NCBI Taxonomy" id="2952"/>
    <lineage>
        <taxon>Eukaryota</taxon>
        <taxon>Sar</taxon>
        <taxon>Alveolata</taxon>
        <taxon>Dinophyceae</taxon>
        <taxon>Suessiales</taxon>
        <taxon>Symbiodiniaceae</taxon>
        <taxon>Symbiodinium</taxon>
    </lineage>
</organism>
<feature type="domain" description="Fe2OG dioxygenase" evidence="12">
    <location>
        <begin position="440"/>
        <end position="544"/>
    </location>
</feature>
<dbReference type="GO" id="GO:0008374">
    <property type="term" value="F:O-acyltransferase activity"/>
    <property type="evidence" value="ECO:0007669"/>
    <property type="project" value="InterPro"/>
</dbReference>
<keyword evidence="8" id="KW-0223">Dioxygenase</keyword>
<evidence type="ECO:0000313" key="13">
    <source>
        <dbReference type="EMBL" id="CAE7692239.1"/>
    </source>
</evidence>
<evidence type="ECO:0000259" key="12">
    <source>
        <dbReference type="PROSITE" id="PS51471"/>
    </source>
</evidence>
<evidence type="ECO:0000256" key="10">
    <source>
        <dbReference type="ARBA" id="ARBA00023004"/>
    </source>
</evidence>
<dbReference type="SUPFAM" id="SSF53686">
    <property type="entry name" value="Tryptophan synthase beta subunit-like PLP-dependent enzymes"/>
    <property type="match status" value="1"/>
</dbReference>
<dbReference type="Pfam" id="PF00291">
    <property type="entry name" value="PALP"/>
    <property type="match status" value="1"/>
</dbReference>
<name>A0A812WR16_SYMPI</name>
<comment type="cofactor">
    <cofactor evidence="1">
        <name>pyridoxal 5'-phosphate</name>
        <dbReference type="ChEBI" id="CHEBI:597326"/>
    </cofactor>
</comment>
<evidence type="ECO:0000256" key="4">
    <source>
        <dbReference type="ARBA" id="ARBA00022605"/>
    </source>
</evidence>
<dbReference type="Gene3D" id="2.60.120.620">
    <property type="entry name" value="q2cbj1_9rhob like domain"/>
    <property type="match status" value="1"/>
</dbReference>
<dbReference type="Pfam" id="PF13640">
    <property type="entry name" value="2OG-FeII_Oxy_3"/>
    <property type="match status" value="1"/>
</dbReference>
<dbReference type="InterPro" id="IPR036052">
    <property type="entry name" value="TrpB-like_PALP_sf"/>
</dbReference>
<evidence type="ECO:0000256" key="8">
    <source>
        <dbReference type="ARBA" id="ARBA00022964"/>
    </source>
</evidence>
<evidence type="ECO:0000256" key="7">
    <source>
        <dbReference type="ARBA" id="ARBA00022898"/>
    </source>
</evidence>
<dbReference type="InterPro" id="IPR050214">
    <property type="entry name" value="Cys_Synth/Cystath_Beta-Synth"/>
</dbReference>
<comment type="caution">
    <text evidence="13">The sequence shown here is derived from an EMBL/GenBank/DDBJ whole genome shotgun (WGS) entry which is preliminary data.</text>
</comment>
<keyword evidence="10" id="KW-0408">Iron</keyword>
<dbReference type="InterPro" id="IPR006620">
    <property type="entry name" value="Pro_4_hyd_alph"/>
</dbReference>
<dbReference type="InterPro" id="IPR005123">
    <property type="entry name" value="Oxoglu/Fe-dep_dioxygenase_dom"/>
</dbReference>
<evidence type="ECO:0000256" key="3">
    <source>
        <dbReference type="ARBA" id="ARBA00007103"/>
    </source>
</evidence>
<dbReference type="EMBL" id="CAJNIZ010044530">
    <property type="protein sequence ID" value="CAE7692239.1"/>
    <property type="molecule type" value="Genomic_DNA"/>
</dbReference>
<gene>
    <name evidence="13" type="primary">cysK</name>
    <name evidence="13" type="ORF">SPIL2461_LOCUS19391</name>
</gene>
<dbReference type="CDD" id="cd07991">
    <property type="entry name" value="LPLAT_LPCAT1-like"/>
    <property type="match status" value="1"/>
</dbReference>
<keyword evidence="9" id="KW-0560">Oxidoreductase</keyword>
<accession>A0A812WR16</accession>
<dbReference type="InterPro" id="IPR002123">
    <property type="entry name" value="Plipid/glycerol_acylTrfase"/>
</dbReference>
<dbReference type="SUPFAM" id="SSF69593">
    <property type="entry name" value="Glycerol-3-phosphate (1)-acyltransferase"/>
    <property type="match status" value="1"/>
</dbReference>
<proteinExistence type="inferred from homology"/>
<sequence length="1030" mass="113479">MSCFSAFAAPPWTGKGRGRVHANVSEAVGNTPCVEISDAICPNGRTIYAKLEYFSPLSSVKDRTACAIIEDAEKRGLLKHGSAVVEATSGNTGIAIAMLCAQRGYRCIIVLAESFSIERRKLMRFLGAKVITTLKSAGGTGMVAKAKELSKKHGWFLCRQFENEANVKFHYETTGQEILRDFYGERLDFFVRRDLCWCRPGHQRGEAGGETVPGRADGVPNGALRHGDGTSSMLAAVQVAADAPEGSVILTVIADTGERYLSTPLFAAISSDMNEDQLEISRLLRRRGAEAVILQPYQLFICSRYRINKKLQRYLSSAGRGVAEQCVLPKALRHPGAAELLSGAAEVLRSRRFAVVDGAFPPEAVAQVQSELKMLRSAHVLQNDVNDVCNPLQEAKYLPYGSDDAASEFRAKCPITMQVTERLAGLAAVLEELLGLNLAVPQSVMAACYPPRASYKMHLDSYFLQGCQDDVPRKVTVLLYCNHGWSPKVGGELRAWAPFDQGQGPSQTIEPLPGRMVVFMSEEIWHEVLESHGDRFALTLWVHDRERAELEHQPCIRFDSFVREPGTDKATYRALSLAMAAARPSHLIARWIAILRARGHDETTWLGVYSFAGCGSHYQMVLLGEGVQIMAHRLPAKQKAKPKLASFQQDSSGEESETKNNLAIVQAKAGAVVSPIQKPLEQNTVHLPSRLSLDSLPAAAVHVVAALAGLVPFSVGYSLAKLWSLGGWRIADSPSFKAGCFSFIYANGIFPNVLCDYGNGNFGPLPACEADQQAMLRSTPIIVANHMSYLDVLVLPLALQMPKFMSMASVRNAPLFGTLGNDLEYVWVNRSSKDSRGAAMKAIQEHVEGWKDGDRPLLIFPEGTTSNGTSLLEFKQGAFFSGAPVRPVLLKHTGSWNPACTDYLMTEDGQHAIYSDGEWAMNFWAHLLHSCTIFVCEPYYPTAKEKADTSLYASNVRAYMLEKHRELELVCRAPSQNQVGGIVRDWRRRLRLQRLAAEAPEPRRRLRMRLQRRGREGTLLGPADMEKKPG</sequence>
<evidence type="ECO:0000256" key="2">
    <source>
        <dbReference type="ARBA" id="ARBA00001961"/>
    </source>
</evidence>
<dbReference type="FunFam" id="3.40.50.1100:FF:000016">
    <property type="entry name" value="Cysteine synthase A"/>
    <property type="match status" value="1"/>
</dbReference>
<evidence type="ECO:0000313" key="14">
    <source>
        <dbReference type="Proteomes" id="UP000649617"/>
    </source>
</evidence>
<dbReference type="GO" id="GO:0019344">
    <property type="term" value="P:cysteine biosynthetic process"/>
    <property type="evidence" value="ECO:0007669"/>
    <property type="project" value="UniProtKB-KW"/>
</dbReference>
<dbReference type="GO" id="GO:0016705">
    <property type="term" value="F:oxidoreductase activity, acting on paired donors, with incorporation or reduction of molecular oxygen"/>
    <property type="evidence" value="ECO:0007669"/>
    <property type="project" value="InterPro"/>
</dbReference>
<evidence type="ECO:0000256" key="5">
    <source>
        <dbReference type="ARBA" id="ARBA00022679"/>
    </source>
</evidence>
<dbReference type="OrthoDB" id="272512at2759"/>
<dbReference type="Gene3D" id="3.40.50.1100">
    <property type="match status" value="3"/>
</dbReference>
<dbReference type="AlphaFoldDB" id="A0A812WR16"/>
<keyword evidence="11" id="KW-0198">Cysteine biosynthesis</keyword>
<dbReference type="InterPro" id="IPR001926">
    <property type="entry name" value="TrpB-like_PALP"/>
</dbReference>